<organism evidence="1 2">
    <name type="scientific">Cichlidogyrus casuarinus</name>
    <dbReference type="NCBI Taxonomy" id="1844966"/>
    <lineage>
        <taxon>Eukaryota</taxon>
        <taxon>Metazoa</taxon>
        <taxon>Spiralia</taxon>
        <taxon>Lophotrochozoa</taxon>
        <taxon>Platyhelminthes</taxon>
        <taxon>Monogenea</taxon>
        <taxon>Monopisthocotylea</taxon>
        <taxon>Dactylogyridea</taxon>
        <taxon>Ancyrocephalidae</taxon>
        <taxon>Cichlidogyrus</taxon>
    </lineage>
</organism>
<dbReference type="AlphaFoldDB" id="A0ABD2Q1H6"/>
<gene>
    <name evidence="1" type="ORF">Ciccas_009438</name>
</gene>
<keyword evidence="2" id="KW-1185">Reference proteome</keyword>
<protein>
    <submittedName>
        <fullName evidence="1">Uncharacterized protein</fullName>
    </submittedName>
</protein>
<dbReference type="Proteomes" id="UP001626550">
    <property type="component" value="Unassembled WGS sequence"/>
</dbReference>
<reference evidence="1 2" key="1">
    <citation type="submission" date="2024-11" db="EMBL/GenBank/DDBJ databases">
        <title>Adaptive evolution of stress response genes in parasites aligns with host niche diversity.</title>
        <authorList>
            <person name="Hahn C."/>
            <person name="Resl P."/>
        </authorList>
    </citation>
    <scope>NUCLEOTIDE SEQUENCE [LARGE SCALE GENOMIC DNA]</scope>
    <source>
        <strain evidence="1">EGGRZ-B1_66</strain>
        <tissue evidence="1">Body</tissue>
    </source>
</reference>
<accession>A0ABD2Q1H6</accession>
<evidence type="ECO:0000313" key="2">
    <source>
        <dbReference type="Proteomes" id="UP001626550"/>
    </source>
</evidence>
<sequence>MSDGHSTRSRGQHTRHFLSCNEYDSSILKSIGRNPSLSSSIIPGCPGAPGLYGPEGVSDAQPGSWGQTGSVRWVLEHQQASESETSACTIYSDRYEAAVTEYSVKNVFLDSNQGSDVPAYLRPRDEILISDITVQNQSSEMVLPAGALLTFCSTPSVLMKPYQYFLLPELGPLEKLQVPMQFEGRVHDALLPNRPGPVEAHAEVASKITLIGRPFSAGRLVKTLPINFPIGFADIAAPESAYPAQSITVPVTVSLRM</sequence>
<comment type="caution">
    <text evidence="1">The sequence shown here is derived from an EMBL/GenBank/DDBJ whole genome shotgun (WGS) entry which is preliminary data.</text>
</comment>
<evidence type="ECO:0000313" key="1">
    <source>
        <dbReference type="EMBL" id="KAL3311976.1"/>
    </source>
</evidence>
<dbReference type="EMBL" id="JBJKFK010001930">
    <property type="protein sequence ID" value="KAL3311976.1"/>
    <property type="molecule type" value="Genomic_DNA"/>
</dbReference>
<proteinExistence type="predicted"/>
<name>A0ABD2Q1H6_9PLAT</name>